<dbReference type="OrthoDB" id="10007179at2759"/>
<organism evidence="3 4">
    <name type="scientific">Euroglyphus maynei</name>
    <name type="common">Mayne's house dust mite</name>
    <dbReference type="NCBI Taxonomy" id="6958"/>
    <lineage>
        <taxon>Eukaryota</taxon>
        <taxon>Metazoa</taxon>
        <taxon>Ecdysozoa</taxon>
        <taxon>Arthropoda</taxon>
        <taxon>Chelicerata</taxon>
        <taxon>Arachnida</taxon>
        <taxon>Acari</taxon>
        <taxon>Acariformes</taxon>
        <taxon>Sarcoptiformes</taxon>
        <taxon>Astigmata</taxon>
        <taxon>Psoroptidia</taxon>
        <taxon>Analgoidea</taxon>
        <taxon>Pyroglyphidae</taxon>
        <taxon>Pyroglyphinae</taxon>
        <taxon>Euroglyphus</taxon>
    </lineage>
</organism>
<keyword evidence="1" id="KW-0732">Signal</keyword>
<feature type="non-terminal residue" evidence="3">
    <location>
        <position position="117"/>
    </location>
</feature>
<evidence type="ECO:0000259" key="2">
    <source>
        <dbReference type="Pfam" id="PF00031"/>
    </source>
</evidence>
<evidence type="ECO:0000313" key="3">
    <source>
        <dbReference type="EMBL" id="OTF70522.1"/>
    </source>
</evidence>
<dbReference type="SUPFAM" id="SSF54403">
    <property type="entry name" value="Cystatin/monellin"/>
    <property type="match status" value="1"/>
</dbReference>
<feature type="signal peptide" evidence="1">
    <location>
        <begin position="1"/>
        <end position="21"/>
    </location>
</feature>
<dbReference type="InterPro" id="IPR046350">
    <property type="entry name" value="Cystatin_sf"/>
</dbReference>
<name>A0A1Y3APY7_EURMA</name>
<keyword evidence="4" id="KW-1185">Reference proteome</keyword>
<dbReference type="EMBL" id="MUJZ01065345">
    <property type="protein sequence ID" value="OTF70522.1"/>
    <property type="molecule type" value="Genomic_DNA"/>
</dbReference>
<dbReference type="CDD" id="cd00042">
    <property type="entry name" value="CY"/>
    <property type="match status" value="1"/>
</dbReference>
<accession>A0A1Y3APY7</accession>
<gene>
    <name evidence="3" type="ORF">BLA29_003473</name>
</gene>
<dbReference type="InterPro" id="IPR000010">
    <property type="entry name" value="Cystatin_dom"/>
</dbReference>
<dbReference type="AlphaFoldDB" id="A0A1Y3APY7"/>
<sequence>MKSLTMIIGILCCSLILIAEAIIPGGLSRIPANDINMLLALLPLEREMDYRLNSPKIHRIVRIRRAYLQIVSGIKYYVDFDFHETNCFKEEKWNPLLCRIIGKNHVCHAQIWVQAWK</sequence>
<dbReference type="Pfam" id="PF00031">
    <property type="entry name" value="Cystatin"/>
    <property type="match status" value="1"/>
</dbReference>
<evidence type="ECO:0000256" key="1">
    <source>
        <dbReference type="SAM" id="SignalP"/>
    </source>
</evidence>
<reference evidence="3 4" key="1">
    <citation type="submission" date="2017-03" db="EMBL/GenBank/DDBJ databases">
        <title>Genome Survey of Euroglyphus maynei.</title>
        <authorList>
            <person name="Arlian L.G."/>
            <person name="Morgan M.S."/>
            <person name="Rider S.D."/>
        </authorList>
    </citation>
    <scope>NUCLEOTIDE SEQUENCE [LARGE SCALE GENOMIC DNA]</scope>
    <source>
        <strain evidence="3">Arlian Lab</strain>
        <tissue evidence="3">Whole body</tissue>
    </source>
</reference>
<dbReference type="Proteomes" id="UP000194236">
    <property type="component" value="Unassembled WGS sequence"/>
</dbReference>
<dbReference type="GO" id="GO:0004869">
    <property type="term" value="F:cysteine-type endopeptidase inhibitor activity"/>
    <property type="evidence" value="ECO:0007669"/>
    <property type="project" value="InterPro"/>
</dbReference>
<dbReference type="Gene3D" id="3.10.450.10">
    <property type="match status" value="1"/>
</dbReference>
<protein>
    <recommendedName>
        <fullName evidence="2">Cystatin domain-containing protein</fullName>
    </recommendedName>
</protein>
<evidence type="ECO:0000313" key="4">
    <source>
        <dbReference type="Proteomes" id="UP000194236"/>
    </source>
</evidence>
<feature type="domain" description="Cystatin" evidence="2">
    <location>
        <begin position="59"/>
        <end position="110"/>
    </location>
</feature>
<comment type="caution">
    <text evidence="3">The sequence shown here is derived from an EMBL/GenBank/DDBJ whole genome shotgun (WGS) entry which is preliminary data.</text>
</comment>
<proteinExistence type="predicted"/>
<feature type="chain" id="PRO_5013096310" description="Cystatin domain-containing protein" evidence="1">
    <location>
        <begin position="22"/>
        <end position="117"/>
    </location>
</feature>